<dbReference type="Proteomes" id="UP001386955">
    <property type="component" value="Unassembled WGS sequence"/>
</dbReference>
<proteinExistence type="predicted"/>
<dbReference type="AlphaFoldDB" id="A0AAN9S0V5"/>
<protein>
    <submittedName>
        <fullName evidence="1">Uncharacterized protein</fullName>
    </submittedName>
</protein>
<evidence type="ECO:0000313" key="2">
    <source>
        <dbReference type="Proteomes" id="UP001386955"/>
    </source>
</evidence>
<reference evidence="1 2" key="1">
    <citation type="submission" date="2024-01" db="EMBL/GenBank/DDBJ databases">
        <title>The genomes of 5 underutilized Papilionoideae crops provide insights into root nodulation and disease resistanc.</title>
        <authorList>
            <person name="Jiang F."/>
        </authorList>
    </citation>
    <scope>NUCLEOTIDE SEQUENCE [LARGE SCALE GENOMIC DNA]</scope>
    <source>
        <strain evidence="1">DUOXIRENSHENG_FW03</strain>
        <tissue evidence="1">Leaves</tissue>
    </source>
</reference>
<gene>
    <name evidence="1" type="ORF">VNO78_26955</name>
</gene>
<keyword evidence="2" id="KW-1185">Reference proteome</keyword>
<name>A0AAN9S0V5_PSOTE</name>
<organism evidence="1 2">
    <name type="scientific">Psophocarpus tetragonolobus</name>
    <name type="common">Winged bean</name>
    <name type="synonym">Dolichos tetragonolobus</name>
    <dbReference type="NCBI Taxonomy" id="3891"/>
    <lineage>
        <taxon>Eukaryota</taxon>
        <taxon>Viridiplantae</taxon>
        <taxon>Streptophyta</taxon>
        <taxon>Embryophyta</taxon>
        <taxon>Tracheophyta</taxon>
        <taxon>Spermatophyta</taxon>
        <taxon>Magnoliopsida</taxon>
        <taxon>eudicotyledons</taxon>
        <taxon>Gunneridae</taxon>
        <taxon>Pentapetalae</taxon>
        <taxon>rosids</taxon>
        <taxon>fabids</taxon>
        <taxon>Fabales</taxon>
        <taxon>Fabaceae</taxon>
        <taxon>Papilionoideae</taxon>
        <taxon>50 kb inversion clade</taxon>
        <taxon>NPAAA clade</taxon>
        <taxon>indigoferoid/millettioid clade</taxon>
        <taxon>Phaseoleae</taxon>
        <taxon>Psophocarpus</taxon>
    </lineage>
</organism>
<accession>A0AAN9S0V5</accession>
<comment type="caution">
    <text evidence="1">The sequence shown here is derived from an EMBL/GenBank/DDBJ whole genome shotgun (WGS) entry which is preliminary data.</text>
</comment>
<dbReference type="PANTHER" id="PTHR35998">
    <property type="entry name" value="OS02G0127900 PROTEIN"/>
    <property type="match status" value="1"/>
</dbReference>
<sequence>MVIWEITLATAYVLGLKQTYRLALKTQRRLLSPTICQLLNRRTRAVFDVALKVNQSIQERDMAVGRNLGNSIQQWLDKMKPLAQIHGGSSTNGALRPRFRITKFASSLSNNRTNGYYQLFKRDTGKNNTWFQKQSVWPKPFPSIVKLMRPPYLAGTATHCRHLISSIHAPDVFRSNCKVNWSGDVIRKDIMQRMLQN</sequence>
<evidence type="ECO:0000313" key="1">
    <source>
        <dbReference type="EMBL" id="KAK7386621.1"/>
    </source>
</evidence>
<dbReference type="EMBL" id="JAYMYS010000007">
    <property type="protein sequence ID" value="KAK7386621.1"/>
    <property type="molecule type" value="Genomic_DNA"/>
</dbReference>
<dbReference type="PANTHER" id="PTHR35998:SF1">
    <property type="entry name" value="OS02G0127900 PROTEIN"/>
    <property type="match status" value="1"/>
</dbReference>